<keyword evidence="1" id="KW-0812">Transmembrane</keyword>
<dbReference type="RefSeq" id="WP_014254141.1">
    <property type="nucleotide sequence ID" value="NC_016627.1"/>
</dbReference>
<accession>G8LVU7</accession>
<feature type="transmembrane region" description="Helical" evidence="1">
    <location>
        <begin position="158"/>
        <end position="174"/>
    </location>
</feature>
<reference evidence="3" key="1">
    <citation type="submission" date="2011-12" db="EMBL/GenBank/DDBJ databases">
        <title>Complete sequence of Clostridium clariflavum DSM 19732.</title>
        <authorList>
            <consortium name="US DOE Joint Genome Institute"/>
            <person name="Lucas S."/>
            <person name="Han J."/>
            <person name="Lapidus A."/>
            <person name="Cheng J.-F."/>
            <person name="Goodwin L."/>
            <person name="Pitluck S."/>
            <person name="Peters L."/>
            <person name="Teshima H."/>
            <person name="Detter J.C."/>
            <person name="Han C."/>
            <person name="Tapia R."/>
            <person name="Land M."/>
            <person name="Hauser L."/>
            <person name="Kyrpides N."/>
            <person name="Ivanova N."/>
            <person name="Pagani I."/>
            <person name="Kitzmiller T."/>
            <person name="Lynd L."/>
            <person name="Izquierdo J."/>
            <person name="Woyke T."/>
        </authorList>
    </citation>
    <scope>NUCLEOTIDE SEQUENCE [LARGE SCALE GENOMIC DNA]</scope>
    <source>
        <strain evidence="3">DSM 19732 / NBRC 101661 / EBR45</strain>
    </source>
</reference>
<reference evidence="2 3" key="2">
    <citation type="journal article" date="2012" name="Stand. Genomic Sci.">
        <title>Complete Genome Sequence of Clostridium clariflavum DSM 19732.</title>
        <authorList>
            <person name="Izquierdo J.A."/>
            <person name="Goodwin L."/>
            <person name="Davenport K.W."/>
            <person name="Teshima H."/>
            <person name="Bruce D."/>
            <person name="Detter C."/>
            <person name="Tapia R."/>
            <person name="Han S."/>
            <person name="Land M."/>
            <person name="Hauser L."/>
            <person name="Jeffries C.D."/>
            <person name="Han J."/>
            <person name="Pitluck S."/>
            <person name="Nolan M."/>
            <person name="Chen A."/>
            <person name="Huntemann M."/>
            <person name="Mavromatis K."/>
            <person name="Mikhailova N."/>
            <person name="Liolios K."/>
            <person name="Woyke T."/>
            <person name="Lynd L.R."/>
        </authorList>
    </citation>
    <scope>NUCLEOTIDE SEQUENCE [LARGE SCALE GENOMIC DNA]</scope>
    <source>
        <strain evidence="3">DSM 19732 / NBRC 101661 / EBR45</strain>
    </source>
</reference>
<feature type="transmembrane region" description="Helical" evidence="1">
    <location>
        <begin position="135"/>
        <end position="152"/>
    </location>
</feature>
<evidence type="ECO:0000313" key="2">
    <source>
        <dbReference type="EMBL" id="AEV67514.1"/>
    </source>
</evidence>
<dbReference type="HOGENOM" id="CLU_074307_0_0_9"/>
<proteinExistence type="predicted"/>
<protein>
    <submittedName>
        <fullName evidence="2">Uncharacterized protein</fullName>
    </submittedName>
</protein>
<name>G8LVU7_ACECE</name>
<dbReference type="STRING" id="720554.Clocl_0818"/>
<gene>
    <name evidence="2" type="ordered locus">Clocl_0818</name>
</gene>
<evidence type="ECO:0000256" key="1">
    <source>
        <dbReference type="SAM" id="Phobius"/>
    </source>
</evidence>
<sequence precursor="true">MFYYGETNINLIYGIVIVFSFLLMLFIISATMDTLFTTSDPINKINITKYRVIFFLRVVEIVITYYFSVNDNKGKEKILIYNFLIFVISGVIITLHNMIINRYKNMSSETIEEMISIYTSSDERKIDVEAIYKKFIYFFAYCMLLIFVYRYTLWRWETTFAFLIINIIVLKKLFWEGCKKLYYKYVAYFFSICFISSIGIVLMKLIYDQLIVLSMFKNRDEQELWMVLMLFYLPLLRLGKDVDRRRKKILYIWKK</sequence>
<feature type="transmembrane region" description="Helical" evidence="1">
    <location>
        <begin position="48"/>
        <end position="67"/>
    </location>
</feature>
<organism evidence="2 3">
    <name type="scientific">Acetivibrio clariflavus (strain DSM 19732 / NBRC 101661 / EBR45)</name>
    <name type="common">Clostridium clariflavum</name>
    <dbReference type="NCBI Taxonomy" id="720554"/>
    <lineage>
        <taxon>Bacteria</taxon>
        <taxon>Bacillati</taxon>
        <taxon>Bacillota</taxon>
        <taxon>Clostridia</taxon>
        <taxon>Eubacteriales</taxon>
        <taxon>Oscillospiraceae</taxon>
        <taxon>Acetivibrio</taxon>
    </lineage>
</organism>
<feature type="transmembrane region" description="Helical" evidence="1">
    <location>
        <begin position="222"/>
        <end position="239"/>
    </location>
</feature>
<feature type="transmembrane region" description="Helical" evidence="1">
    <location>
        <begin position="79"/>
        <end position="100"/>
    </location>
</feature>
<keyword evidence="1" id="KW-1133">Transmembrane helix</keyword>
<dbReference type="EMBL" id="CP003065">
    <property type="protein sequence ID" value="AEV67514.1"/>
    <property type="molecule type" value="Genomic_DNA"/>
</dbReference>
<dbReference type="AlphaFoldDB" id="G8LVU7"/>
<keyword evidence="1" id="KW-0472">Membrane</keyword>
<feature type="transmembrane region" description="Helical" evidence="1">
    <location>
        <begin position="186"/>
        <end position="207"/>
    </location>
</feature>
<evidence type="ECO:0000313" key="3">
    <source>
        <dbReference type="Proteomes" id="UP000005435"/>
    </source>
</evidence>
<keyword evidence="3" id="KW-1185">Reference proteome</keyword>
<feature type="transmembrane region" description="Helical" evidence="1">
    <location>
        <begin position="12"/>
        <end position="36"/>
    </location>
</feature>
<dbReference type="Proteomes" id="UP000005435">
    <property type="component" value="Chromosome"/>
</dbReference>
<dbReference type="KEGG" id="ccl:Clocl_0818"/>